<name>A0ACC3TVT7_9ASCO</name>
<protein>
    <submittedName>
        <fullName evidence="1">Copper/iron-regulated glutamine amidotransferase</fullName>
    </submittedName>
</protein>
<accession>A0ACC3TVT7</accession>
<evidence type="ECO:0000313" key="1">
    <source>
        <dbReference type="EMBL" id="KAK9325370.1"/>
    </source>
</evidence>
<proteinExistence type="predicted"/>
<reference evidence="2" key="1">
    <citation type="journal article" date="2024" name="Front. Bioeng. Biotechnol.">
        <title>Genome-scale model development and genomic sequencing of the oleaginous clade Lipomyces.</title>
        <authorList>
            <person name="Czajka J.J."/>
            <person name="Han Y."/>
            <person name="Kim J."/>
            <person name="Mondo S.J."/>
            <person name="Hofstad B.A."/>
            <person name="Robles A."/>
            <person name="Haridas S."/>
            <person name="Riley R."/>
            <person name="LaButti K."/>
            <person name="Pangilinan J."/>
            <person name="Andreopoulos W."/>
            <person name="Lipzen A."/>
            <person name="Yan J."/>
            <person name="Wang M."/>
            <person name="Ng V."/>
            <person name="Grigoriev I.V."/>
            <person name="Spatafora J.W."/>
            <person name="Magnuson J.K."/>
            <person name="Baker S.E."/>
            <person name="Pomraning K.R."/>
        </authorList>
    </citation>
    <scope>NUCLEOTIDE SEQUENCE [LARGE SCALE GENOMIC DNA]</scope>
    <source>
        <strain evidence="2">CBS 10300</strain>
    </source>
</reference>
<organism evidence="1 2">
    <name type="scientific">Lipomyces orientalis</name>
    <dbReference type="NCBI Taxonomy" id="1233043"/>
    <lineage>
        <taxon>Eukaryota</taxon>
        <taxon>Fungi</taxon>
        <taxon>Dikarya</taxon>
        <taxon>Ascomycota</taxon>
        <taxon>Saccharomycotina</taxon>
        <taxon>Lipomycetes</taxon>
        <taxon>Lipomycetales</taxon>
        <taxon>Lipomycetaceae</taxon>
        <taxon>Lipomyces</taxon>
    </lineage>
</organism>
<keyword evidence="2" id="KW-1185">Reference proteome</keyword>
<comment type="caution">
    <text evidence="1">The sequence shown here is derived from an EMBL/GenBank/DDBJ whole genome shotgun (WGS) entry which is preliminary data.</text>
</comment>
<gene>
    <name evidence="1" type="ORF">V1517DRAFT_314733</name>
</gene>
<keyword evidence="1" id="KW-0315">Glutamine amidotransferase</keyword>
<dbReference type="EMBL" id="MU970041">
    <property type="protein sequence ID" value="KAK9325370.1"/>
    <property type="molecule type" value="Genomic_DNA"/>
</dbReference>
<sequence>MDSTTPLQIAVLFNSPPDNEFCHDVRQSFSDAFGIVAPGAQVDSYDPVVKGNFPEPQDYDLIVLSGGKADASSSEPWVLRELDFVRAVARDSPRTKIMGICFGHQAVARAFGGEVAAVSSGPIAAIQDVNLTEAGKKFFPFAASTGYYRAPEFHVREVVKPAPGFIHLAEHHECFLNAENTIISFQAHPEIQNDLVKKLLLEEDDVYNGNSSRQQLELEVRKLDQSTDGIDLLRRVIQWVKE</sequence>
<evidence type="ECO:0000313" key="2">
    <source>
        <dbReference type="Proteomes" id="UP001489719"/>
    </source>
</evidence>
<dbReference type="Proteomes" id="UP001489719">
    <property type="component" value="Unassembled WGS sequence"/>
</dbReference>